<keyword evidence="4" id="KW-0808">Transferase</keyword>
<organism evidence="7 8">
    <name type="scientific">Aquaticitalea lipolytica</name>
    <dbReference type="NCBI Taxonomy" id="1247562"/>
    <lineage>
        <taxon>Bacteria</taxon>
        <taxon>Pseudomonadati</taxon>
        <taxon>Bacteroidota</taxon>
        <taxon>Flavobacteriia</taxon>
        <taxon>Flavobacteriales</taxon>
        <taxon>Flavobacteriaceae</taxon>
        <taxon>Aquaticitalea</taxon>
    </lineage>
</organism>
<dbReference type="InterPro" id="IPR004839">
    <property type="entry name" value="Aminotransferase_I/II_large"/>
</dbReference>
<dbReference type="InterPro" id="IPR015421">
    <property type="entry name" value="PyrdxlP-dep_Trfase_major"/>
</dbReference>
<dbReference type="Pfam" id="PF00155">
    <property type="entry name" value="Aminotran_1_2"/>
    <property type="match status" value="1"/>
</dbReference>
<dbReference type="InterPro" id="IPR051326">
    <property type="entry name" value="Kynurenine-oxoglutarate_AT"/>
</dbReference>
<dbReference type="InterPro" id="IPR015422">
    <property type="entry name" value="PyrdxlP-dep_Trfase_small"/>
</dbReference>
<keyword evidence="8" id="KW-1185">Reference proteome</keyword>
<evidence type="ECO:0000313" key="8">
    <source>
        <dbReference type="Proteomes" id="UP000598120"/>
    </source>
</evidence>
<comment type="similarity">
    <text evidence="2">Belongs to the class-I pyridoxal-phosphate-dependent aminotransferase family.</text>
</comment>
<dbReference type="FunFam" id="3.40.640.10:FF:000033">
    <property type="entry name" value="Aspartate aminotransferase"/>
    <property type="match status" value="1"/>
</dbReference>
<dbReference type="NCBIfam" id="NF009079">
    <property type="entry name" value="PRK12414.1"/>
    <property type="match status" value="1"/>
</dbReference>
<dbReference type="GO" id="GO:0016212">
    <property type="term" value="F:kynurenine-oxoglutarate transaminase activity"/>
    <property type="evidence" value="ECO:0007669"/>
    <property type="project" value="TreeGrafter"/>
</dbReference>
<dbReference type="Gene3D" id="3.90.1150.10">
    <property type="entry name" value="Aspartate Aminotransferase, domain 1"/>
    <property type="match status" value="1"/>
</dbReference>
<gene>
    <name evidence="7" type="ORF">GCM10011531_11180</name>
</gene>
<comment type="caution">
    <text evidence="7">The sequence shown here is derived from an EMBL/GenBank/DDBJ whole genome shotgun (WGS) entry which is preliminary data.</text>
</comment>
<evidence type="ECO:0000256" key="2">
    <source>
        <dbReference type="ARBA" id="ARBA00007441"/>
    </source>
</evidence>
<keyword evidence="3 7" id="KW-0032">Aminotransferase</keyword>
<dbReference type="Proteomes" id="UP000598120">
    <property type="component" value="Unassembled WGS sequence"/>
</dbReference>
<protein>
    <submittedName>
        <fullName evidence="7">Aminotransferase</fullName>
    </submittedName>
</protein>
<dbReference type="GO" id="GO:0030170">
    <property type="term" value="F:pyridoxal phosphate binding"/>
    <property type="evidence" value="ECO:0007669"/>
    <property type="project" value="InterPro"/>
</dbReference>
<keyword evidence="5" id="KW-0663">Pyridoxal phosphate</keyword>
<evidence type="ECO:0000259" key="6">
    <source>
        <dbReference type="Pfam" id="PF00155"/>
    </source>
</evidence>
<name>A0A8J2TRC6_9FLAO</name>
<accession>A0A8J2TRC6</accession>
<dbReference type="AlphaFoldDB" id="A0A8J2TRC6"/>
<dbReference type="GO" id="GO:0005737">
    <property type="term" value="C:cytoplasm"/>
    <property type="evidence" value="ECO:0007669"/>
    <property type="project" value="TreeGrafter"/>
</dbReference>
<dbReference type="NCBIfam" id="NF006569">
    <property type="entry name" value="PRK09082.1"/>
    <property type="match status" value="1"/>
</dbReference>
<sequence>MQHNSKLPNVGTTIFTVMSTLANQHNALNLSQGFPNFKSDQKLMDLVTQAMNSDYNQYAPMAGNIDLRIAIANKFNLLYQTSYHPETEITVTAGATQAIYTIISAFIRPNDEVIIFRPAYDCYEPAIELNGGKTISVQLNAPNYKVDWHEVKQKINSNTKMVIINTPQNPSGTVFTKNDMLQLQEILKGTNIILISDEVYEHIIFDDEKHQSACFFPDLKSRSFVVASFGKTFHNTGWKVGYCCAPKELMDEFKKVHQFNVFCVNHPTQKALADYLQNPEHYLGLSEFYQQKRDLFLSLIKDSRFKITPAKGTYFQVLDYSEITNEHDVDFAKRLTIDNKIASIPMSVFNENNIDNKVLRFCFAKTDETLVKAANILNLI</sequence>
<comment type="cofactor">
    <cofactor evidence="1">
        <name>pyridoxal 5'-phosphate</name>
        <dbReference type="ChEBI" id="CHEBI:597326"/>
    </cofactor>
</comment>
<dbReference type="Gene3D" id="3.40.640.10">
    <property type="entry name" value="Type I PLP-dependent aspartate aminotransferase-like (Major domain)"/>
    <property type="match status" value="1"/>
</dbReference>
<reference evidence="7 8" key="1">
    <citation type="journal article" date="2014" name="Int. J. Syst. Evol. Microbiol.">
        <title>Complete genome sequence of Corynebacterium casei LMG S-19264T (=DSM 44701T), isolated from a smear-ripened cheese.</title>
        <authorList>
            <consortium name="US DOE Joint Genome Institute (JGI-PGF)"/>
            <person name="Walter F."/>
            <person name="Albersmeier A."/>
            <person name="Kalinowski J."/>
            <person name="Ruckert C."/>
        </authorList>
    </citation>
    <scope>NUCLEOTIDE SEQUENCE [LARGE SCALE GENOMIC DNA]</scope>
    <source>
        <strain evidence="7 8">CGMCC 1.15295</strain>
    </source>
</reference>
<evidence type="ECO:0000256" key="5">
    <source>
        <dbReference type="ARBA" id="ARBA00022898"/>
    </source>
</evidence>
<dbReference type="SUPFAM" id="SSF53383">
    <property type="entry name" value="PLP-dependent transferases"/>
    <property type="match status" value="1"/>
</dbReference>
<dbReference type="EMBL" id="BMIC01000001">
    <property type="protein sequence ID" value="GFZ82445.1"/>
    <property type="molecule type" value="Genomic_DNA"/>
</dbReference>
<dbReference type="CDD" id="cd00609">
    <property type="entry name" value="AAT_like"/>
    <property type="match status" value="1"/>
</dbReference>
<evidence type="ECO:0000256" key="4">
    <source>
        <dbReference type="ARBA" id="ARBA00022679"/>
    </source>
</evidence>
<dbReference type="RefSeq" id="WP_188605322.1">
    <property type="nucleotide sequence ID" value="NZ_BMIC01000001.1"/>
</dbReference>
<evidence type="ECO:0000313" key="7">
    <source>
        <dbReference type="EMBL" id="GFZ82445.1"/>
    </source>
</evidence>
<feature type="domain" description="Aminotransferase class I/classII large" evidence="6">
    <location>
        <begin position="27"/>
        <end position="374"/>
    </location>
</feature>
<dbReference type="InterPro" id="IPR015424">
    <property type="entry name" value="PyrdxlP-dep_Trfase"/>
</dbReference>
<dbReference type="PANTHER" id="PTHR43807:SF20">
    <property type="entry name" value="FI04487P"/>
    <property type="match status" value="1"/>
</dbReference>
<evidence type="ECO:0000256" key="1">
    <source>
        <dbReference type="ARBA" id="ARBA00001933"/>
    </source>
</evidence>
<dbReference type="PANTHER" id="PTHR43807">
    <property type="entry name" value="FI04487P"/>
    <property type="match status" value="1"/>
</dbReference>
<evidence type="ECO:0000256" key="3">
    <source>
        <dbReference type="ARBA" id="ARBA00022576"/>
    </source>
</evidence>
<proteinExistence type="inferred from homology"/>